<protein>
    <submittedName>
        <fullName evidence="1">Uncharacterized protein</fullName>
    </submittedName>
</protein>
<reference evidence="1" key="1">
    <citation type="journal article" date="2015" name="Nature">
        <title>Complex archaea that bridge the gap between prokaryotes and eukaryotes.</title>
        <authorList>
            <person name="Spang A."/>
            <person name="Saw J.H."/>
            <person name="Jorgensen S.L."/>
            <person name="Zaremba-Niedzwiedzka K."/>
            <person name="Martijn J."/>
            <person name="Lind A.E."/>
            <person name="van Eijk R."/>
            <person name="Schleper C."/>
            <person name="Guy L."/>
            <person name="Ettema T.J."/>
        </authorList>
    </citation>
    <scope>NUCLEOTIDE SEQUENCE</scope>
</reference>
<gene>
    <name evidence="1" type="ORF">LCGC14_2940470</name>
</gene>
<dbReference type="AlphaFoldDB" id="A0A0F8XI52"/>
<feature type="non-terminal residue" evidence="1">
    <location>
        <position position="1"/>
    </location>
</feature>
<comment type="caution">
    <text evidence="1">The sequence shown here is derived from an EMBL/GenBank/DDBJ whole genome shotgun (WGS) entry which is preliminary data.</text>
</comment>
<evidence type="ECO:0000313" key="1">
    <source>
        <dbReference type="EMBL" id="KKK68797.1"/>
    </source>
</evidence>
<accession>A0A0F8XI52</accession>
<proteinExistence type="predicted"/>
<dbReference type="EMBL" id="LAZR01058963">
    <property type="protein sequence ID" value="KKK68797.1"/>
    <property type="molecule type" value="Genomic_DNA"/>
</dbReference>
<organism evidence="1">
    <name type="scientific">marine sediment metagenome</name>
    <dbReference type="NCBI Taxonomy" id="412755"/>
    <lineage>
        <taxon>unclassified sequences</taxon>
        <taxon>metagenomes</taxon>
        <taxon>ecological metagenomes</taxon>
    </lineage>
</organism>
<sequence length="139" mass="15983">PASNLLTQKDFLEVLKHYSEDDIIPKNVTTSKWSIFGKGLSLTFLEERDLPYIDMFNNVLRIDTLMSQPSHMLTFQHSQEMDQTQLYFFIQAKRAIGTNQGKINERTLQVTQIAQSINTQAVSGQQRQGNMMAKLRAIF</sequence>
<name>A0A0F8XI52_9ZZZZ</name>